<dbReference type="Pfam" id="PF00990">
    <property type="entry name" value="GGDEF"/>
    <property type="match status" value="1"/>
</dbReference>
<evidence type="ECO:0000313" key="5">
    <source>
        <dbReference type="Proteomes" id="UP000015520"/>
    </source>
</evidence>
<dbReference type="SUPFAM" id="SSF55073">
    <property type="entry name" value="Nucleotide cyclase"/>
    <property type="match status" value="1"/>
</dbReference>
<dbReference type="Gene3D" id="3.30.70.270">
    <property type="match status" value="1"/>
</dbReference>
<dbReference type="Pfam" id="PF00563">
    <property type="entry name" value="EAL"/>
    <property type="match status" value="1"/>
</dbReference>
<dbReference type="CDD" id="cd12914">
    <property type="entry name" value="PDC1_DGC_like"/>
    <property type="match status" value="1"/>
</dbReference>
<dbReference type="PROSITE" id="PS50883">
    <property type="entry name" value="EAL"/>
    <property type="match status" value="1"/>
</dbReference>
<feature type="domain" description="GGDEF" evidence="3">
    <location>
        <begin position="353"/>
        <end position="484"/>
    </location>
</feature>
<dbReference type="PROSITE" id="PS50887">
    <property type="entry name" value="GGDEF"/>
    <property type="match status" value="1"/>
</dbReference>
<dbReference type="CDD" id="cd01948">
    <property type="entry name" value="EAL"/>
    <property type="match status" value="1"/>
</dbReference>
<dbReference type="InterPro" id="IPR001633">
    <property type="entry name" value="EAL_dom"/>
</dbReference>
<dbReference type="SMART" id="SM00267">
    <property type="entry name" value="GGDEF"/>
    <property type="match status" value="1"/>
</dbReference>
<reference evidence="4 5" key="1">
    <citation type="submission" date="2013-07" db="EMBL/GenBank/DDBJ databases">
        <title>Sulfurimonas hongkongensis AST-10 Genome Sequencing.</title>
        <authorList>
            <person name="Cai L."/>
            <person name="Zhang T."/>
        </authorList>
    </citation>
    <scope>NUCLEOTIDE SEQUENCE [LARGE SCALE GENOMIC DNA]</scope>
    <source>
        <strain evidence="4 5">AST-10</strain>
    </source>
</reference>
<dbReference type="InterPro" id="IPR029787">
    <property type="entry name" value="Nucleotide_cyclase"/>
</dbReference>
<dbReference type="InterPro" id="IPR035919">
    <property type="entry name" value="EAL_sf"/>
</dbReference>
<evidence type="ECO:0000259" key="3">
    <source>
        <dbReference type="PROSITE" id="PS50887"/>
    </source>
</evidence>
<dbReference type="NCBIfam" id="TIGR00254">
    <property type="entry name" value="GGDEF"/>
    <property type="match status" value="1"/>
</dbReference>
<dbReference type="EMBL" id="AUPZ01000002">
    <property type="protein sequence ID" value="EQB40400.1"/>
    <property type="molecule type" value="Genomic_DNA"/>
</dbReference>
<evidence type="ECO:0000259" key="2">
    <source>
        <dbReference type="PROSITE" id="PS50883"/>
    </source>
</evidence>
<keyword evidence="1" id="KW-0812">Transmembrane</keyword>
<dbReference type="SMART" id="SM00052">
    <property type="entry name" value="EAL"/>
    <property type="match status" value="1"/>
</dbReference>
<keyword evidence="1" id="KW-0472">Membrane</keyword>
<feature type="domain" description="EAL" evidence="2">
    <location>
        <begin position="493"/>
        <end position="745"/>
    </location>
</feature>
<dbReference type="PANTHER" id="PTHR33121:SF71">
    <property type="entry name" value="OXYGEN SENSOR PROTEIN DOSP"/>
    <property type="match status" value="1"/>
</dbReference>
<proteinExistence type="predicted"/>
<keyword evidence="5" id="KW-1185">Reference proteome</keyword>
<dbReference type="Gene3D" id="3.30.450.20">
    <property type="entry name" value="PAS domain"/>
    <property type="match status" value="1"/>
</dbReference>
<comment type="caution">
    <text evidence="4">The sequence shown here is derived from an EMBL/GenBank/DDBJ whole genome shotgun (WGS) entry which is preliminary data.</text>
</comment>
<dbReference type="STRING" id="1172190.M947_00965"/>
<dbReference type="AlphaFoldDB" id="T0JH42"/>
<dbReference type="InterPro" id="IPR050706">
    <property type="entry name" value="Cyclic-di-GMP_PDE-like"/>
</dbReference>
<name>T0JH42_9BACT</name>
<sequence>MSVVAISLLVAFLYFNYKEINERHSTQVEYYTQIVANSIEVDFMQKEVLLSVIGERVFREYKSNSKAKIEELFNLLLKHNPYLVSLGLADASGQVLIASSNVEKKDINFMQSDKTSYDFKRSLSSAHMVVSRTYYFKDIGEWIIPLRKAIRDDDGNILGVIVAGMKNSKNSNYLDALDLSQNKTVVVLKDFDNKGEMYRLYYSKQDSSHKELYEKPVDKELLSHVKENFYSKYGYSIEELREAPKTVSLFVDNPLVGHNVAGLVYNKKYKLWISVGGDAKEIKEEFFRESSLHILMSILTFIVFFILFRSVVLSEKQKDRELVYQVQHDTLTNLPNRIYMYKNIKEYKELHNDKYFILYLDLDNFKNINDKFGHTAGDAILIEVANRLNIFFNEDDMIVRQGGDEFIIFVGNIDKKELEIKIQDLISYISKIYHIKKRDFRVGVSIGISECPKDAQNIEELLSLADTAMYQAKKIKNSYSFFTEEMRSLNAFRADVEHELRGAIESCELWMAYQPQINADETLYGVEALVRWQNEKLGFVPPDKFIYVAEESGLMKELGEFIIQTSLREIGELQKELNLSFSLSINISVVQLMEADFLPNLLKIIAKENFDRSSLTLEITESLSIESLDDVLPILYDIQEHDIQISLDDFGTGYSSLSILRELPIDELKIDKSFIDKILYDESEKILVESIINIGKNFHMKTLAEGVECIEQVNELKRSKCDIFQGYYYSKPLSKEDLKKFLRKG</sequence>
<protein>
    <recommendedName>
        <fullName evidence="6">Diguanylate cyclase</fullName>
    </recommendedName>
</protein>
<gene>
    <name evidence="4" type="ORF">M947_00965</name>
</gene>
<keyword evidence="1" id="KW-1133">Transmembrane helix</keyword>
<dbReference type="InterPro" id="IPR000160">
    <property type="entry name" value="GGDEF_dom"/>
</dbReference>
<dbReference type="GO" id="GO:0071111">
    <property type="term" value="F:cyclic-guanylate-specific phosphodiesterase activity"/>
    <property type="evidence" value="ECO:0007669"/>
    <property type="project" value="InterPro"/>
</dbReference>
<dbReference type="InterPro" id="IPR043128">
    <property type="entry name" value="Rev_trsase/Diguanyl_cyclase"/>
</dbReference>
<dbReference type="Gene3D" id="3.20.20.450">
    <property type="entry name" value="EAL domain"/>
    <property type="match status" value="1"/>
</dbReference>
<dbReference type="eggNOG" id="COG5001">
    <property type="taxonomic scope" value="Bacteria"/>
</dbReference>
<evidence type="ECO:0000256" key="1">
    <source>
        <dbReference type="SAM" id="Phobius"/>
    </source>
</evidence>
<dbReference type="CDD" id="cd01949">
    <property type="entry name" value="GGDEF"/>
    <property type="match status" value="1"/>
</dbReference>
<feature type="transmembrane region" description="Helical" evidence="1">
    <location>
        <begin position="292"/>
        <end position="312"/>
    </location>
</feature>
<evidence type="ECO:0008006" key="6">
    <source>
        <dbReference type="Google" id="ProtNLM"/>
    </source>
</evidence>
<organism evidence="4 5">
    <name type="scientific">Sulfurimonas hongkongensis</name>
    <dbReference type="NCBI Taxonomy" id="1172190"/>
    <lineage>
        <taxon>Bacteria</taxon>
        <taxon>Pseudomonadati</taxon>
        <taxon>Campylobacterota</taxon>
        <taxon>Epsilonproteobacteria</taxon>
        <taxon>Campylobacterales</taxon>
        <taxon>Sulfurimonadaceae</taxon>
        <taxon>Sulfurimonas</taxon>
    </lineage>
</organism>
<dbReference type="PATRIC" id="fig|1172190.3.peg.188"/>
<evidence type="ECO:0000313" key="4">
    <source>
        <dbReference type="EMBL" id="EQB40400.1"/>
    </source>
</evidence>
<dbReference type="SUPFAM" id="SSF141868">
    <property type="entry name" value="EAL domain-like"/>
    <property type="match status" value="1"/>
</dbReference>
<dbReference type="PANTHER" id="PTHR33121">
    <property type="entry name" value="CYCLIC DI-GMP PHOSPHODIESTERASE PDEF"/>
    <property type="match status" value="1"/>
</dbReference>
<dbReference type="Proteomes" id="UP000015520">
    <property type="component" value="Unassembled WGS sequence"/>
</dbReference>
<accession>T0JH42</accession>